<keyword evidence="2" id="KW-1185">Reference proteome</keyword>
<accession>A0A6A4VPA1</accession>
<dbReference type="Proteomes" id="UP000440578">
    <property type="component" value="Unassembled WGS sequence"/>
</dbReference>
<organism evidence="1 2">
    <name type="scientific">Amphibalanus amphitrite</name>
    <name type="common">Striped barnacle</name>
    <name type="synonym">Balanus amphitrite</name>
    <dbReference type="NCBI Taxonomy" id="1232801"/>
    <lineage>
        <taxon>Eukaryota</taxon>
        <taxon>Metazoa</taxon>
        <taxon>Ecdysozoa</taxon>
        <taxon>Arthropoda</taxon>
        <taxon>Crustacea</taxon>
        <taxon>Multicrustacea</taxon>
        <taxon>Cirripedia</taxon>
        <taxon>Thoracica</taxon>
        <taxon>Thoracicalcarea</taxon>
        <taxon>Balanomorpha</taxon>
        <taxon>Balanoidea</taxon>
        <taxon>Balanidae</taxon>
        <taxon>Amphibalaninae</taxon>
        <taxon>Amphibalanus</taxon>
    </lineage>
</organism>
<comment type="caution">
    <text evidence="1">The sequence shown here is derived from an EMBL/GenBank/DDBJ whole genome shotgun (WGS) entry which is preliminary data.</text>
</comment>
<name>A0A6A4VPA1_AMPAM</name>
<dbReference type="EMBL" id="VIIS01001805">
    <property type="protein sequence ID" value="KAF0292542.1"/>
    <property type="molecule type" value="Genomic_DNA"/>
</dbReference>
<evidence type="ECO:0000313" key="2">
    <source>
        <dbReference type="Proteomes" id="UP000440578"/>
    </source>
</evidence>
<sequence length="186" mass="19007">MDDGPAIPSKVARRASCTSCVTSPRSSPAPAESCRAVFPATGRSEVAAAAAVAEAEAALLPRAEEVRPPRTDDARLLPAVSSRPGAAVGCLRCAETAGLPRAEVAGLPRLEVAGLSRGDARGLLRVVAAGVTSAVADLRRVDVASVPLGADEADRRPRICLGSSAPCPSMAGSRLRMKEKENMGTL</sequence>
<reference evidence="1 2" key="1">
    <citation type="submission" date="2019-07" db="EMBL/GenBank/DDBJ databases">
        <title>Draft genome assembly of a fouling barnacle, Amphibalanus amphitrite (Darwin, 1854): The first reference genome for Thecostraca.</title>
        <authorList>
            <person name="Kim W."/>
        </authorList>
    </citation>
    <scope>NUCLEOTIDE SEQUENCE [LARGE SCALE GENOMIC DNA]</scope>
    <source>
        <strain evidence="1">SNU_AA5</strain>
        <tissue evidence="1">Soma without cirri and trophi</tissue>
    </source>
</reference>
<gene>
    <name evidence="1" type="ORF">FJT64_009483</name>
</gene>
<dbReference type="AlphaFoldDB" id="A0A6A4VPA1"/>
<proteinExistence type="predicted"/>
<evidence type="ECO:0000313" key="1">
    <source>
        <dbReference type="EMBL" id="KAF0292542.1"/>
    </source>
</evidence>
<protein>
    <submittedName>
        <fullName evidence="1">Uncharacterized protein</fullName>
    </submittedName>
</protein>